<dbReference type="Gene3D" id="3.40.50.150">
    <property type="entry name" value="Vaccinia Virus protein VP39"/>
    <property type="match status" value="1"/>
</dbReference>
<accession>A0A2M8ESG0</accession>
<dbReference type="SUPFAM" id="SSF53335">
    <property type="entry name" value="S-adenosyl-L-methionine-dependent methyltransferases"/>
    <property type="match status" value="1"/>
</dbReference>
<evidence type="ECO:0000313" key="3">
    <source>
        <dbReference type="Proteomes" id="UP000229816"/>
    </source>
</evidence>
<comment type="caution">
    <text evidence="2">The sequence shown here is derived from an EMBL/GenBank/DDBJ whole genome shotgun (WGS) entry which is preliminary data.</text>
</comment>
<dbReference type="InterPro" id="IPR025714">
    <property type="entry name" value="Methyltranfer_dom"/>
</dbReference>
<dbReference type="Pfam" id="PF13847">
    <property type="entry name" value="Methyltransf_31"/>
    <property type="match status" value="1"/>
</dbReference>
<dbReference type="PANTHER" id="PTHR43591">
    <property type="entry name" value="METHYLTRANSFERASE"/>
    <property type="match status" value="1"/>
</dbReference>
<evidence type="ECO:0000313" key="2">
    <source>
        <dbReference type="EMBL" id="PJC27996.1"/>
    </source>
</evidence>
<proteinExistence type="predicted"/>
<gene>
    <name evidence="2" type="ORF">CO054_02540</name>
</gene>
<evidence type="ECO:0000259" key="1">
    <source>
        <dbReference type="Pfam" id="PF13847"/>
    </source>
</evidence>
<sequence length="282" mass="32141">MKMKLTARKREVLSYFRNKADHYDDVDKQLYWNLSDAVLWNLLYKLVLSKLKNKKIKLLDAGAGTGRWGIKIAEELGCETLLFDISKEMLEVAKRKVAKKKLIHLVTIQQGDIEKPEFPEGSLYDLAILLHNVLSFVDNPQKALKNVGRVTNKGGYVVAIVANKYHALYFSNVTSQFGELDRVMKRGQIKFAKDSPPMHTFTQSSLYKLLKKSGFSSAKIYGFPITIYPNMEETTLAKNSKYMKKNLIQKDIMKKLLEIEGKVCLEEQAASRGNMLLAIGRK</sequence>
<dbReference type="CDD" id="cd02440">
    <property type="entry name" value="AdoMet_MTases"/>
    <property type="match status" value="1"/>
</dbReference>
<protein>
    <recommendedName>
        <fullName evidence="1">Methyltransferase domain-containing protein</fullName>
    </recommendedName>
</protein>
<feature type="domain" description="Methyltransferase" evidence="1">
    <location>
        <begin position="53"/>
        <end position="179"/>
    </location>
</feature>
<name>A0A2M8ESG0_9BACT</name>
<reference evidence="3" key="1">
    <citation type="submission" date="2017-09" db="EMBL/GenBank/DDBJ databases">
        <title>Depth-based differentiation of microbial function through sediment-hosted aquifers and enrichment of novel symbionts in the deep terrestrial subsurface.</title>
        <authorList>
            <person name="Probst A.J."/>
            <person name="Ladd B."/>
            <person name="Jarett J.K."/>
            <person name="Geller-Mcgrath D.E."/>
            <person name="Sieber C.M.K."/>
            <person name="Emerson J.B."/>
            <person name="Anantharaman K."/>
            <person name="Thomas B.C."/>
            <person name="Malmstrom R."/>
            <person name="Stieglmeier M."/>
            <person name="Klingl A."/>
            <person name="Woyke T."/>
            <person name="Ryan C.M."/>
            <person name="Banfield J.F."/>
        </authorList>
    </citation>
    <scope>NUCLEOTIDE SEQUENCE [LARGE SCALE GENOMIC DNA]</scope>
</reference>
<dbReference type="Proteomes" id="UP000229816">
    <property type="component" value="Unassembled WGS sequence"/>
</dbReference>
<dbReference type="AlphaFoldDB" id="A0A2M8ESG0"/>
<dbReference type="EMBL" id="PFSF01000055">
    <property type="protein sequence ID" value="PJC27996.1"/>
    <property type="molecule type" value="Genomic_DNA"/>
</dbReference>
<dbReference type="InterPro" id="IPR029063">
    <property type="entry name" value="SAM-dependent_MTases_sf"/>
</dbReference>
<organism evidence="2 3">
    <name type="scientific">Candidatus Shapirobacteria bacterium CG_4_9_14_0_2_um_filter_39_11</name>
    <dbReference type="NCBI Taxonomy" id="1974478"/>
    <lineage>
        <taxon>Bacteria</taxon>
        <taxon>Candidatus Shapironibacteriota</taxon>
    </lineage>
</organism>